<protein>
    <submittedName>
        <fullName evidence="2">Uncharacterized protein</fullName>
    </submittedName>
</protein>
<sequence length="356" mass="39295">MVAAASIETTTEKVAGETNYFGEPLALGLIAGLIVIGIICIAKIWHRRRRSRNSINSTVPSAEIRQQQQKREEQPPIIISQSWSSEEEEIIHYPPIQSSSYKSKPASSTTSTKTATHPIYKAQYPSSSSIQAKPLSTVLPKLQETHFCPHSREKPADDIYQYALHSAPNRPKPMTPLPSNSSTPTVSSDKRTHDSARSVTPRRRHHHHFPKVAKKDVAPVKAAVAAAATAAPKSEQKSEDVNEQSSTANMMAMNKMSKDDAKRMRQNSRDRSAGRRPIRRPQPVSAEAITAASTPTSSTAAEAQIPPPSSDEFLRQHLSSQEHIVDYQKNIEPMPKSDNTQNDEAVEMPTTTKQKS</sequence>
<dbReference type="WBParaSite" id="ES5_v2.g21774.t1">
    <property type="protein sequence ID" value="ES5_v2.g21774.t1"/>
    <property type="gene ID" value="ES5_v2.g21774"/>
</dbReference>
<evidence type="ECO:0000313" key="2">
    <source>
        <dbReference type="WBParaSite" id="ES5_v2.g21774.t1"/>
    </source>
</evidence>
<organism evidence="1 2">
    <name type="scientific">Panagrolaimus sp. ES5</name>
    <dbReference type="NCBI Taxonomy" id="591445"/>
    <lineage>
        <taxon>Eukaryota</taxon>
        <taxon>Metazoa</taxon>
        <taxon>Ecdysozoa</taxon>
        <taxon>Nematoda</taxon>
        <taxon>Chromadorea</taxon>
        <taxon>Rhabditida</taxon>
        <taxon>Tylenchina</taxon>
        <taxon>Panagrolaimomorpha</taxon>
        <taxon>Panagrolaimoidea</taxon>
        <taxon>Panagrolaimidae</taxon>
        <taxon>Panagrolaimus</taxon>
    </lineage>
</organism>
<accession>A0AC34FXN6</accession>
<name>A0AC34FXN6_9BILA</name>
<reference evidence="2" key="1">
    <citation type="submission" date="2022-11" db="UniProtKB">
        <authorList>
            <consortium name="WormBaseParasite"/>
        </authorList>
    </citation>
    <scope>IDENTIFICATION</scope>
</reference>
<dbReference type="Proteomes" id="UP000887579">
    <property type="component" value="Unplaced"/>
</dbReference>
<evidence type="ECO:0000313" key="1">
    <source>
        <dbReference type="Proteomes" id="UP000887579"/>
    </source>
</evidence>
<proteinExistence type="predicted"/>